<evidence type="ECO:0000313" key="2">
    <source>
        <dbReference type="EMBL" id="OXM99905.1"/>
    </source>
</evidence>
<proteinExistence type="predicted"/>
<dbReference type="AlphaFoldDB" id="A0A229VWJ6"/>
<feature type="compositionally biased region" description="Polar residues" evidence="1">
    <location>
        <begin position="138"/>
        <end position="150"/>
    </location>
</feature>
<keyword evidence="3" id="KW-1185">Reference proteome</keyword>
<reference evidence="2 3" key="1">
    <citation type="submission" date="2017-05" db="EMBL/GenBank/DDBJ databases">
        <title>Bifidobacterium vansinderenii sp. nov.</title>
        <authorList>
            <person name="Lugli G.A."/>
            <person name="Duranti S."/>
            <person name="Mangifesta M."/>
        </authorList>
    </citation>
    <scope>NUCLEOTIDE SEQUENCE [LARGE SCALE GENOMIC DNA]</scope>
    <source>
        <strain evidence="2 3">Tam10B</strain>
    </source>
</reference>
<feature type="region of interest" description="Disordered" evidence="1">
    <location>
        <begin position="402"/>
        <end position="424"/>
    </location>
</feature>
<comment type="caution">
    <text evidence="2">The sequence shown here is derived from an EMBL/GenBank/DDBJ whole genome shotgun (WGS) entry which is preliminary data.</text>
</comment>
<protein>
    <submittedName>
        <fullName evidence="2">Uncharacterized protein</fullName>
    </submittedName>
</protein>
<organism evidence="2 3">
    <name type="scientific">Bifidobacterium vansinderenii</name>
    <dbReference type="NCBI Taxonomy" id="1984871"/>
    <lineage>
        <taxon>Bacteria</taxon>
        <taxon>Bacillati</taxon>
        <taxon>Actinomycetota</taxon>
        <taxon>Actinomycetes</taxon>
        <taxon>Bifidobacteriales</taxon>
        <taxon>Bifidobacteriaceae</taxon>
        <taxon>Bifidobacterium</taxon>
    </lineage>
</organism>
<name>A0A229VWJ6_9BIFI</name>
<feature type="compositionally biased region" description="Basic and acidic residues" evidence="1">
    <location>
        <begin position="402"/>
        <end position="416"/>
    </location>
</feature>
<sequence>MADRKGYARLSNGFYANTKVRKLMRRNPCAIAVYVCAISYCSDRLTDGLISEDDLMFQCDAEMQDIDDLVACGMLDAMDDGAYRIHDYLVHQSSREQVENTAERERNKKRRQREARDNSDVPPVSPECPADVPDVSRGDNSNVPTMSPGDNSDVPPVSPECPADVPDVSRGDNSNVPTMSPGDNSDVPPVSPRDCLTKNQEPITNNQESNILPQTPSVEGAGEEEQETEAIRENTADHAISFEQAQEIVRRVREFYPAVKFRGRSYEPGIILQSDAILRVAGQQPDIVDWFVDRCRAYVEHQSEPRYVTEFATYVRGGGPSGKRPYWEIDWASEPMPPDPKAEAEAKRHERNMSDVDYLCRNWRDEECQLAALELPEKAQALARARYPDEWYKLWRRGTKLKEREKQATKTPKDTHPSTSTGVP</sequence>
<gene>
    <name evidence="2" type="ORF">Tam10B_1868</name>
</gene>
<feature type="compositionally biased region" description="Polar residues" evidence="1">
    <location>
        <begin position="171"/>
        <end position="183"/>
    </location>
</feature>
<accession>A0A229VWJ6</accession>
<feature type="compositionally biased region" description="Polar residues" evidence="1">
    <location>
        <begin position="197"/>
        <end position="217"/>
    </location>
</feature>
<evidence type="ECO:0000313" key="3">
    <source>
        <dbReference type="Proteomes" id="UP000215433"/>
    </source>
</evidence>
<dbReference type="EMBL" id="NEWD01000027">
    <property type="protein sequence ID" value="OXM99905.1"/>
    <property type="molecule type" value="Genomic_DNA"/>
</dbReference>
<feature type="region of interest" description="Disordered" evidence="1">
    <location>
        <begin position="95"/>
        <end position="230"/>
    </location>
</feature>
<dbReference type="Proteomes" id="UP000215433">
    <property type="component" value="Unassembled WGS sequence"/>
</dbReference>
<dbReference type="RefSeq" id="WP_093960997.1">
    <property type="nucleotide sequence ID" value="NZ_NEWD01000027.1"/>
</dbReference>
<evidence type="ECO:0000256" key="1">
    <source>
        <dbReference type="SAM" id="MobiDB-lite"/>
    </source>
</evidence>
<feature type="compositionally biased region" description="Basic and acidic residues" evidence="1">
    <location>
        <begin position="95"/>
        <end position="106"/>
    </location>
</feature>
<dbReference type="OrthoDB" id="3239324at2"/>